<dbReference type="OrthoDB" id="5982980at2"/>
<protein>
    <recommendedName>
        <fullName evidence="3">Tetratricopeptide repeat protein</fullName>
    </recommendedName>
</protein>
<organism evidence="1 2">
    <name type="scientific">Marilutibacter maris</name>
    <dbReference type="NCBI Taxonomy" id="1605891"/>
    <lineage>
        <taxon>Bacteria</taxon>
        <taxon>Pseudomonadati</taxon>
        <taxon>Pseudomonadota</taxon>
        <taxon>Gammaproteobacteria</taxon>
        <taxon>Lysobacterales</taxon>
        <taxon>Lysobacteraceae</taxon>
        <taxon>Marilutibacter</taxon>
    </lineage>
</organism>
<keyword evidence="2" id="KW-1185">Reference proteome</keyword>
<dbReference type="Gene3D" id="1.25.40.10">
    <property type="entry name" value="Tetratricopeptide repeat domain"/>
    <property type="match status" value="1"/>
</dbReference>
<evidence type="ECO:0000313" key="2">
    <source>
        <dbReference type="Proteomes" id="UP000249447"/>
    </source>
</evidence>
<dbReference type="InterPro" id="IPR011990">
    <property type="entry name" value="TPR-like_helical_dom_sf"/>
</dbReference>
<gene>
    <name evidence="1" type="ORF">C9I47_1850</name>
</gene>
<reference evidence="1 2" key="1">
    <citation type="submission" date="2018-05" db="EMBL/GenBank/DDBJ databases">
        <title>The complete genome of Lysobacter maris HZ9B, a marine bacterium antagonistic against terrestrial plant pathogens.</title>
        <authorList>
            <person name="Zhang X.-Q."/>
        </authorList>
    </citation>
    <scope>NUCLEOTIDE SEQUENCE [LARGE SCALE GENOMIC DNA]</scope>
    <source>
        <strain evidence="1 2">HZ9B</strain>
    </source>
</reference>
<dbReference type="KEGG" id="lmb:C9I47_1850"/>
<dbReference type="Proteomes" id="UP000249447">
    <property type="component" value="Chromosome"/>
</dbReference>
<dbReference type="EMBL" id="CP029843">
    <property type="protein sequence ID" value="AWV07539.1"/>
    <property type="molecule type" value="Genomic_DNA"/>
</dbReference>
<accession>A0A2U9TD88</accession>
<evidence type="ECO:0000313" key="1">
    <source>
        <dbReference type="EMBL" id="AWV07539.1"/>
    </source>
</evidence>
<dbReference type="SUPFAM" id="SSF48452">
    <property type="entry name" value="TPR-like"/>
    <property type="match status" value="1"/>
</dbReference>
<dbReference type="RefSeq" id="WP_111266633.1">
    <property type="nucleotide sequence ID" value="NZ_CP029843.1"/>
</dbReference>
<name>A0A2U9TD88_9GAMM</name>
<sequence>MHPVQDDLDTLHDAAYDAMARGELAEASRQFARLLLHKPENHYYHYMLGLAHKYLRDWPASLQHNLRAIALARKPGDAELWNAAIAATALADWPRARRLWQDCGIQVPEGEGPIDADYGVAVVRLNPWSGGETLFMRRIDPVRARLLNVPLPESGHRFGDVVLHDGAVTGHRHDGQREVPVFNELQRIERSEFQTFVGFVDCGSRDDLLALQQARAPGVAYLEDWTHSVRHYCIRCSYGTPHRHENDGHAGDWRTQRNLGIAAHDRESVEKLLQAWIDGGRGRRIDAIETRECDIPAAEDGQAWWNAEPPER</sequence>
<dbReference type="AlphaFoldDB" id="A0A2U9TD88"/>
<evidence type="ECO:0008006" key="3">
    <source>
        <dbReference type="Google" id="ProtNLM"/>
    </source>
</evidence>
<proteinExistence type="predicted"/>